<keyword evidence="1" id="KW-0175">Coiled coil</keyword>
<dbReference type="InterPro" id="IPR018633">
    <property type="entry name" value="DUF2357"/>
</dbReference>
<protein>
    <recommendedName>
        <fullName evidence="2">DUF2357 domain-containing protein</fullName>
    </recommendedName>
</protein>
<dbReference type="Pfam" id="PF09823">
    <property type="entry name" value="DUF2357"/>
    <property type="match status" value="1"/>
</dbReference>
<dbReference type="EMBL" id="AZQP01000012">
    <property type="protein sequence ID" value="EYE88888.1"/>
    <property type="molecule type" value="Genomic_DNA"/>
</dbReference>
<feature type="coiled-coil region" evidence="1">
    <location>
        <begin position="265"/>
        <end position="350"/>
    </location>
</feature>
<proteinExistence type="predicted"/>
<evidence type="ECO:0000313" key="3">
    <source>
        <dbReference type="EMBL" id="EYE88888.1"/>
    </source>
</evidence>
<evidence type="ECO:0000256" key="1">
    <source>
        <dbReference type="SAM" id="Coils"/>
    </source>
</evidence>
<sequence length="611" mass="72401">MGMQIKLVLNYKIFVNGKFIDTEIGENIVTINKELFPNGDLGEEIFSFSEYTRTEMKFFCSDIQAKVEIETYESEDMVTLIPQQEILLSPGGEKENMLVPGFYQILIQTSECTFKGFYKVLPSSMDWERLLNMRNYLEKTVKGLSYNIYIQRSGNHEKNFEHNIFFFELYKYLNKNADILLNNIRAIIDNPITDIFKEYKIKSYTKSNSSKSQRWLNSKGYKYNSNVYNPSMHYEKHSSISLDTRENKVIKKILDYFYKILLEILDNYNKIKKELLERRMNLNEQIKETERHFEKIKSIPSTKKAQKETELTIKRLNEESEEYFKNINIIDNYLNEINKIKNFIVQYKEETWLNEIDPNIVIKPTTRLMKNRHYNEVYEIYCKQEAMLAQGKVSNAFPVKNTSKLFEIYSCLLVKKILEEMDFQWTDGWLKNIDDIMAYNGDLVSGEKIILKKDKFTIELIYDNELNKIKDVKNTRISQVVSVNSKSRRPDIILNLYKENKYKGSAIVEVKYRKKHYIYNNHEDTDVIYQLRDYSSLRYYDGEKNKLDTTSSVGKIIVVYPKQNGACKFKDNVSDFAFVQIEATDLTKEKPYGYEEVKEEICEFLTMYDAI</sequence>
<accession>A0A017RVT4</accession>
<gene>
    <name evidence="3" type="ORF">Q428_05465</name>
</gene>
<evidence type="ECO:0000313" key="4">
    <source>
        <dbReference type="Proteomes" id="UP000019681"/>
    </source>
</evidence>
<reference evidence="3 4" key="1">
    <citation type="journal article" date="2014" name="Genome Announc.">
        <title>Draft Genome Sequence of Fervidicella metallireducens Strain AeBT, an Iron-Reducing Thermoanaerobe from the Great Artesian Basin.</title>
        <authorList>
            <person name="Patel B.K."/>
        </authorList>
    </citation>
    <scope>NUCLEOTIDE SEQUENCE [LARGE SCALE GENOMIC DNA]</scope>
    <source>
        <strain evidence="3 4">AeB</strain>
    </source>
</reference>
<dbReference type="STRING" id="1403537.Q428_05465"/>
<keyword evidence="4" id="KW-1185">Reference proteome</keyword>
<organism evidence="3 4">
    <name type="scientific">Fervidicella metallireducens AeB</name>
    <dbReference type="NCBI Taxonomy" id="1403537"/>
    <lineage>
        <taxon>Bacteria</taxon>
        <taxon>Bacillati</taxon>
        <taxon>Bacillota</taxon>
        <taxon>Clostridia</taxon>
        <taxon>Eubacteriales</taxon>
        <taxon>Clostridiaceae</taxon>
        <taxon>Fervidicella</taxon>
    </lineage>
</organism>
<feature type="domain" description="DUF2357" evidence="2">
    <location>
        <begin position="118"/>
        <end position="300"/>
    </location>
</feature>
<name>A0A017RVT4_9CLOT</name>
<comment type="caution">
    <text evidence="3">The sequence shown here is derived from an EMBL/GenBank/DDBJ whole genome shotgun (WGS) entry which is preliminary data.</text>
</comment>
<dbReference type="Proteomes" id="UP000019681">
    <property type="component" value="Unassembled WGS sequence"/>
</dbReference>
<evidence type="ECO:0000259" key="2">
    <source>
        <dbReference type="Pfam" id="PF09823"/>
    </source>
</evidence>
<dbReference type="AlphaFoldDB" id="A0A017RVT4"/>